<dbReference type="PANTHER" id="PTHR37984">
    <property type="entry name" value="PROTEIN CBG26694"/>
    <property type="match status" value="1"/>
</dbReference>
<dbReference type="Gene3D" id="3.10.10.10">
    <property type="entry name" value="HIV Type 1 Reverse Transcriptase, subunit A, domain 1"/>
    <property type="match status" value="1"/>
</dbReference>
<protein>
    <recommendedName>
        <fullName evidence="4">CCHC-type domain-containing protein</fullName>
    </recommendedName>
</protein>
<dbReference type="CDD" id="cd14279">
    <property type="entry name" value="CUE"/>
    <property type="match status" value="1"/>
</dbReference>
<dbReference type="GO" id="GO:0008270">
    <property type="term" value="F:zinc ion binding"/>
    <property type="evidence" value="ECO:0007669"/>
    <property type="project" value="UniProtKB-KW"/>
</dbReference>
<organism evidence="5 6">
    <name type="scientific">Austropuccinia psidii MF-1</name>
    <dbReference type="NCBI Taxonomy" id="1389203"/>
    <lineage>
        <taxon>Eukaryota</taxon>
        <taxon>Fungi</taxon>
        <taxon>Dikarya</taxon>
        <taxon>Basidiomycota</taxon>
        <taxon>Pucciniomycotina</taxon>
        <taxon>Pucciniomycetes</taxon>
        <taxon>Pucciniales</taxon>
        <taxon>Sphaerophragmiaceae</taxon>
        <taxon>Austropuccinia</taxon>
    </lineage>
</organism>
<dbReference type="PROSITE" id="PS50158">
    <property type="entry name" value="ZF_CCHC"/>
    <property type="match status" value="1"/>
</dbReference>
<feature type="region of interest" description="Disordered" evidence="3">
    <location>
        <begin position="686"/>
        <end position="709"/>
    </location>
</feature>
<feature type="compositionally biased region" description="Polar residues" evidence="3">
    <location>
        <begin position="166"/>
        <end position="179"/>
    </location>
</feature>
<reference evidence="5" key="1">
    <citation type="submission" date="2021-03" db="EMBL/GenBank/DDBJ databases">
        <title>Draft genome sequence of rust myrtle Austropuccinia psidii MF-1, a brazilian biotype.</title>
        <authorList>
            <person name="Quecine M.C."/>
            <person name="Pachon D.M.R."/>
            <person name="Bonatelli M.L."/>
            <person name="Correr F.H."/>
            <person name="Franceschini L.M."/>
            <person name="Leite T.F."/>
            <person name="Margarido G.R.A."/>
            <person name="Almeida C.A."/>
            <person name="Ferrarezi J.A."/>
            <person name="Labate C.A."/>
        </authorList>
    </citation>
    <scope>NUCLEOTIDE SEQUENCE</scope>
    <source>
        <strain evidence="5">MF-1</strain>
    </source>
</reference>
<feature type="compositionally biased region" description="Basic and acidic residues" evidence="3">
    <location>
        <begin position="245"/>
        <end position="254"/>
    </location>
</feature>
<feature type="compositionally biased region" description="Polar residues" evidence="3">
    <location>
        <begin position="626"/>
        <end position="642"/>
    </location>
</feature>
<evidence type="ECO:0000256" key="2">
    <source>
        <dbReference type="PROSITE-ProRule" id="PRU00047"/>
    </source>
</evidence>
<feature type="region of interest" description="Disordered" evidence="3">
    <location>
        <begin position="131"/>
        <end position="273"/>
    </location>
</feature>
<evidence type="ECO:0000256" key="3">
    <source>
        <dbReference type="SAM" id="MobiDB-lite"/>
    </source>
</evidence>
<dbReference type="PANTHER" id="PTHR37984:SF5">
    <property type="entry name" value="PROTEIN NYNRIN-LIKE"/>
    <property type="match status" value="1"/>
</dbReference>
<dbReference type="AlphaFoldDB" id="A0A9Q3P538"/>
<feature type="region of interest" description="Disordered" evidence="3">
    <location>
        <begin position="626"/>
        <end position="656"/>
    </location>
</feature>
<evidence type="ECO:0000256" key="1">
    <source>
        <dbReference type="ARBA" id="ARBA00022664"/>
    </source>
</evidence>
<feature type="compositionally biased region" description="Low complexity" evidence="3">
    <location>
        <begin position="199"/>
        <end position="211"/>
    </location>
</feature>
<feature type="non-terminal residue" evidence="5">
    <location>
        <position position="1"/>
    </location>
</feature>
<dbReference type="Proteomes" id="UP000765509">
    <property type="component" value="Unassembled WGS sequence"/>
</dbReference>
<keyword evidence="6" id="KW-1185">Reference proteome</keyword>
<feature type="region of interest" description="Disordered" evidence="3">
    <location>
        <begin position="1"/>
        <end position="93"/>
    </location>
</feature>
<keyword evidence="2" id="KW-0863">Zinc-finger</keyword>
<name>A0A9Q3P538_9BASI</name>
<accession>A0A9Q3P538</accession>
<feature type="compositionally biased region" description="Basic and acidic residues" evidence="3">
    <location>
        <begin position="140"/>
        <end position="165"/>
    </location>
</feature>
<feature type="compositionally biased region" description="Polar residues" evidence="3">
    <location>
        <begin position="44"/>
        <end position="60"/>
    </location>
</feature>
<dbReference type="InterPro" id="IPR001878">
    <property type="entry name" value="Znf_CCHC"/>
</dbReference>
<feature type="compositionally biased region" description="Basic and acidic residues" evidence="3">
    <location>
        <begin position="686"/>
        <end position="707"/>
    </location>
</feature>
<keyword evidence="1" id="KW-0507">mRNA processing</keyword>
<feature type="compositionally biased region" description="Low complexity" evidence="3">
    <location>
        <begin position="1"/>
        <end position="22"/>
    </location>
</feature>
<dbReference type="Gene3D" id="3.30.70.270">
    <property type="match status" value="1"/>
</dbReference>
<evidence type="ECO:0000313" key="6">
    <source>
        <dbReference type="Proteomes" id="UP000765509"/>
    </source>
</evidence>
<dbReference type="SUPFAM" id="SSF56672">
    <property type="entry name" value="DNA/RNA polymerases"/>
    <property type="match status" value="1"/>
</dbReference>
<dbReference type="GO" id="GO:0003676">
    <property type="term" value="F:nucleic acid binding"/>
    <property type="evidence" value="ECO:0007669"/>
    <property type="project" value="InterPro"/>
</dbReference>
<dbReference type="GO" id="GO:0006397">
    <property type="term" value="P:mRNA processing"/>
    <property type="evidence" value="ECO:0007669"/>
    <property type="project" value="UniProtKB-KW"/>
</dbReference>
<dbReference type="InterPro" id="IPR043502">
    <property type="entry name" value="DNA/RNA_pol_sf"/>
</dbReference>
<dbReference type="InterPro" id="IPR036875">
    <property type="entry name" value="Znf_CCHC_sf"/>
</dbReference>
<gene>
    <name evidence="5" type="ORF">O181_089214</name>
</gene>
<keyword evidence="2" id="KW-0862">Zinc</keyword>
<dbReference type="InterPro" id="IPR043128">
    <property type="entry name" value="Rev_trsase/Diguanyl_cyclase"/>
</dbReference>
<feature type="compositionally biased region" description="Basic residues" evidence="3">
    <location>
        <begin position="223"/>
        <end position="233"/>
    </location>
</feature>
<comment type="caution">
    <text evidence="5">The sequence shown here is derived from an EMBL/GenBank/DDBJ whole genome shotgun (WGS) entry which is preliminary data.</text>
</comment>
<proteinExistence type="predicted"/>
<evidence type="ECO:0000259" key="4">
    <source>
        <dbReference type="PROSITE" id="PS50158"/>
    </source>
</evidence>
<feature type="domain" description="CCHC-type" evidence="4">
    <location>
        <begin position="657"/>
        <end position="673"/>
    </location>
</feature>
<dbReference type="InterPro" id="IPR050951">
    <property type="entry name" value="Retrovirus_Pol_polyprotein"/>
</dbReference>
<dbReference type="SUPFAM" id="SSF57756">
    <property type="entry name" value="Retrovirus zinc finger-like domains"/>
    <property type="match status" value="1"/>
</dbReference>
<keyword evidence="2" id="KW-0479">Metal-binding</keyword>
<evidence type="ECO:0000313" key="5">
    <source>
        <dbReference type="EMBL" id="MBW0549499.1"/>
    </source>
</evidence>
<dbReference type="EMBL" id="AVOT02054842">
    <property type="protein sequence ID" value="MBW0549499.1"/>
    <property type="molecule type" value="Genomic_DNA"/>
</dbReference>
<sequence length="1092" mass="124911">SSIRYSSSDSEASESSIEIQTSPAPRGLITKEPFKGPEEVEVITPSNQMDLGQDIPVTNQKRQEYQPRGEAQMEDARTSTSSQRLASTFEGLIESPEADITAISVRPESFPTGSSGDLPVSVQELVYGRKTARVGTSPKSLDRHHELLSSSEEVHGARKDRRTSEGFDTNVLQRTSPTDKSLVEKPKHVIGVSEEEVGPRQGQQPSGSSPSIRLNKCQTSPRKPQRPFRRASKRQMEQALPTELQNRKERKDSHGQYVQYGKNSDGIQKQGGGKIEPIFPKEIDLVKLVTQFESCNKEIMTKLKTFEYIQQKLGNEILQVKDQQKTIIGLENVNKDNIVSLTQICARIESKVTLLNQPDDNSISFITGQLRELKLQVQNLENSTGHNAALFQEQLEKSDKARLELKEDIQSSINNISLKNELPRQSTPILDRNVLNLNNDLHHTISSNDVETACNFKDIPKLEEWPTFNGEGEYNHMEFMKTIDMFKEDFNIPDEYISARLHSLFTRSEKKWYYKMRQDHGKHSWPWWKEKIISKSENDSWRFRMENSFEEAIFNIERDRPMSWFLKQKDRLTALHPDMSETMVHKRILRKCGGDLEHAIRSRCIEPCSTEDYINAMEDMTTRTNIGRNWSKSPIDNKTNGKPISKPNKPQERLPLKCHKCGSTSHLANTCPKKTTINEKNVEKVEDTKETTDVSLHESDFEPSDKEEVPEELIIENINVSFEVTEVHTHLPQYTDECMDLIHVQDAKMKKHKPARGKGYTAGSSCITNIVIKNTESKIHLDSGVFFTCVGKDYPEKVCTNWQDKLRQIEGIKFSSASQNMHPLGIFEAAIIFPHPTGSIRLKVEIFVMNNCTSQHFILGNDYLNIYGIDINNHKDKYFTIGENKRQKFAFPLEKREITVIKQVKNVNKEKFVSSQLIEAQISPELTLEMKEELIEILFQYREAFASDNEPLGAIKGHEVDIMLNVERPYPPLLRRPAYPASPRAREALENHINELMKLGVLRKVGHNEEVEVTTPVIITWHNDKSRMVGDFRALNTYTIPDRYPIPRVHETLTQLSKARFITSMDALKGFHQNVLTPHARKLLLIVGFMSI</sequence>